<comment type="cofactor">
    <cofactor evidence="1">
        <name>FMN</name>
        <dbReference type="ChEBI" id="CHEBI:58210"/>
    </cofactor>
</comment>
<evidence type="ECO:0000256" key="2">
    <source>
        <dbReference type="ARBA" id="ARBA00022630"/>
    </source>
</evidence>
<protein>
    <recommendedName>
        <fullName evidence="5">Pyridoxamine 5'-phosphate oxidase Alr4036 family FMN-binding domain-containing protein</fullName>
    </recommendedName>
</protein>
<dbReference type="GO" id="GO:0010181">
    <property type="term" value="F:FMN binding"/>
    <property type="evidence" value="ECO:0007669"/>
    <property type="project" value="InterPro"/>
</dbReference>
<accession>A0A1H4BV85</accession>
<keyword evidence="4" id="KW-0560">Oxidoreductase</keyword>
<dbReference type="PANTHER" id="PTHR10851">
    <property type="entry name" value="PYRIDOXINE-5-PHOSPHATE OXIDASE"/>
    <property type="match status" value="1"/>
</dbReference>
<proteinExistence type="predicted"/>
<organism evidence="6 7">
    <name type="scientific">Rubrimonas cliftonensis</name>
    <dbReference type="NCBI Taxonomy" id="89524"/>
    <lineage>
        <taxon>Bacteria</taxon>
        <taxon>Pseudomonadati</taxon>
        <taxon>Pseudomonadota</taxon>
        <taxon>Alphaproteobacteria</taxon>
        <taxon>Rhodobacterales</taxon>
        <taxon>Paracoccaceae</taxon>
        <taxon>Rubrimonas</taxon>
    </lineage>
</organism>
<dbReference type="Gene3D" id="2.30.110.10">
    <property type="entry name" value="Electron Transport, Fmn-binding Protein, Chain A"/>
    <property type="match status" value="1"/>
</dbReference>
<dbReference type="InterPro" id="IPR012349">
    <property type="entry name" value="Split_barrel_FMN-bd"/>
</dbReference>
<dbReference type="SUPFAM" id="SSF50475">
    <property type="entry name" value="FMN-binding split barrel"/>
    <property type="match status" value="1"/>
</dbReference>
<dbReference type="EMBL" id="FNQM01000006">
    <property type="protein sequence ID" value="SEA52004.1"/>
    <property type="molecule type" value="Genomic_DNA"/>
</dbReference>
<dbReference type="GO" id="GO:0008615">
    <property type="term" value="P:pyridoxine biosynthetic process"/>
    <property type="evidence" value="ECO:0007669"/>
    <property type="project" value="InterPro"/>
</dbReference>
<reference evidence="6 7" key="1">
    <citation type="submission" date="2016-10" db="EMBL/GenBank/DDBJ databases">
        <authorList>
            <person name="de Groot N.N."/>
        </authorList>
    </citation>
    <scope>NUCLEOTIDE SEQUENCE [LARGE SCALE GENOMIC DNA]</scope>
    <source>
        <strain evidence="6 7">DSM 15345</strain>
    </source>
</reference>
<dbReference type="RefSeq" id="WP_093253505.1">
    <property type="nucleotide sequence ID" value="NZ_FNQM01000006.1"/>
</dbReference>
<keyword evidence="7" id="KW-1185">Reference proteome</keyword>
<evidence type="ECO:0000256" key="1">
    <source>
        <dbReference type="ARBA" id="ARBA00001917"/>
    </source>
</evidence>
<dbReference type="InterPro" id="IPR024624">
    <property type="entry name" value="Pyridox_Oxase_Alr4036_FMN-bd"/>
</dbReference>
<dbReference type="AlphaFoldDB" id="A0A1H4BV85"/>
<evidence type="ECO:0000313" key="7">
    <source>
        <dbReference type="Proteomes" id="UP000198703"/>
    </source>
</evidence>
<sequence>MANPPQGPNPRDPQAALDARFYDDLDESLAEAWRLLARGAADRRSAMHVAQLASVGLDGGARLRSVVLRGAERAARRLRVHTDARSTKAEEIAREARVELCAYDPRAKIQVRARGTAVVAADGPEADAAWAGSSPGSRLCYRALPPGAALNAPREGDPTAAMRAAPLEAGRENFRAVLLTVDRVEWLYLAARGHRRAVFDWRGQVRGEGWTGRWVAP</sequence>
<evidence type="ECO:0000259" key="5">
    <source>
        <dbReference type="Pfam" id="PF12766"/>
    </source>
</evidence>
<evidence type="ECO:0000313" key="6">
    <source>
        <dbReference type="EMBL" id="SEA52004.1"/>
    </source>
</evidence>
<evidence type="ECO:0000256" key="3">
    <source>
        <dbReference type="ARBA" id="ARBA00022643"/>
    </source>
</evidence>
<dbReference type="OrthoDB" id="5120525at2"/>
<dbReference type="GO" id="GO:0004733">
    <property type="term" value="F:pyridoxamine phosphate oxidase activity"/>
    <property type="evidence" value="ECO:0007669"/>
    <property type="project" value="InterPro"/>
</dbReference>
<evidence type="ECO:0000256" key="4">
    <source>
        <dbReference type="ARBA" id="ARBA00023002"/>
    </source>
</evidence>
<dbReference type="InterPro" id="IPR000659">
    <property type="entry name" value="Pyridox_Oxase"/>
</dbReference>
<dbReference type="PANTHER" id="PTHR10851:SF3">
    <property type="entry name" value="PYRIDOXINE_PYRIDOXAMINE 5'-PHOSPHATE OXIDASE 2"/>
    <property type="match status" value="1"/>
</dbReference>
<keyword evidence="2" id="KW-0285">Flavoprotein</keyword>
<dbReference type="Proteomes" id="UP000198703">
    <property type="component" value="Unassembled WGS sequence"/>
</dbReference>
<keyword evidence="3" id="KW-0288">FMN</keyword>
<dbReference type="STRING" id="89524.SAMN05444370_10658"/>
<feature type="domain" description="Pyridoxamine 5'-phosphate oxidase Alr4036 family FMN-binding" evidence="5">
    <location>
        <begin position="33"/>
        <end position="120"/>
    </location>
</feature>
<gene>
    <name evidence="6" type="ORF">SAMN05444370_10658</name>
</gene>
<name>A0A1H4BV85_9RHOB</name>
<dbReference type="Pfam" id="PF12766">
    <property type="entry name" value="Pyridox_oxase_2"/>
    <property type="match status" value="1"/>
</dbReference>